<dbReference type="GO" id="GO:0030621">
    <property type="term" value="F:U4 snRNA binding"/>
    <property type="evidence" value="ECO:0007669"/>
    <property type="project" value="TreeGrafter"/>
</dbReference>
<dbReference type="Pfam" id="PF08799">
    <property type="entry name" value="PRP4"/>
    <property type="match status" value="1"/>
</dbReference>
<dbReference type="SUPFAM" id="SSF158230">
    <property type="entry name" value="PRP4-like"/>
    <property type="match status" value="1"/>
</dbReference>
<dbReference type="InterPro" id="IPR014906">
    <property type="entry name" value="PRP4-like"/>
</dbReference>
<dbReference type="GO" id="GO:0017070">
    <property type="term" value="F:U6 snRNA binding"/>
    <property type="evidence" value="ECO:0007669"/>
    <property type="project" value="TreeGrafter"/>
</dbReference>
<feature type="repeat" description="WD" evidence="3">
    <location>
        <begin position="347"/>
        <end position="382"/>
    </location>
</feature>
<dbReference type="PANTHER" id="PTHR19846">
    <property type="entry name" value="WD40 REPEAT PROTEIN"/>
    <property type="match status" value="1"/>
</dbReference>
<feature type="repeat" description="WD" evidence="3">
    <location>
        <begin position="263"/>
        <end position="304"/>
    </location>
</feature>
<evidence type="ECO:0000313" key="5">
    <source>
        <dbReference type="EMBL" id="BAN37902.1"/>
    </source>
</evidence>
<evidence type="ECO:0000256" key="1">
    <source>
        <dbReference type="ARBA" id="ARBA00022574"/>
    </source>
</evidence>
<dbReference type="Gene3D" id="4.10.280.110">
    <property type="entry name" value="Pre-mRNA processing factor 4 domain"/>
    <property type="match status" value="1"/>
</dbReference>
<feature type="repeat" description="WD" evidence="3">
    <location>
        <begin position="221"/>
        <end position="262"/>
    </location>
</feature>
<dbReference type="SMART" id="SM00320">
    <property type="entry name" value="WD40"/>
    <property type="match status" value="6"/>
</dbReference>
<dbReference type="FunFam" id="4.10.280.110:FF:000013">
    <property type="entry name" value="WD domain, G-beta repeat-containing protein"/>
    <property type="match status" value="1"/>
</dbReference>
<name>A0A060N5W3_ENTHI</name>
<dbReference type="AlphaFoldDB" id="A0A060N5W3"/>
<accession>A0A060N5W3</accession>
<feature type="repeat" description="WD" evidence="3">
    <location>
        <begin position="305"/>
        <end position="346"/>
    </location>
</feature>
<dbReference type="SUPFAM" id="SSF50978">
    <property type="entry name" value="WD40 repeat-like"/>
    <property type="match status" value="1"/>
</dbReference>
<reference evidence="5" key="1">
    <citation type="submission" date="2012-06" db="EMBL/GenBank/DDBJ databases">
        <title>Short 5' UTR of Entamoeba genes.</title>
        <authorList>
            <person name="Hiranuka K."/>
            <person name="Kumagai M."/>
            <person name="Wakaguri H."/>
            <person name="Suzuki Y."/>
            <person name="Sugano S."/>
            <person name="Watanabe J."/>
            <person name="Makioka A."/>
        </authorList>
    </citation>
    <scope>NUCLEOTIDE SEQUENCE</scope>
    <source>
        <strain evidence="5">HM-1:IMSS</strain>
    </source>
</reference>
<dbReference type="CDD" id="cd00200">
    <property type="entry name" value="WD40"/>
    <property type="match status" value="1"/>
</dbReference>
<protein>
    <submittedName>
        <fullName evidence="5">WD domain containing protein</fullName>
    </submittedName>
</protein>
<dbReference type="InterPro" id="IPR020472">
    <property type="entry name" value="WD40_PAC1"/>
</dbReference>
<feature type="domain" description="Pre-mRNA processing factor 4 (PRP4)-like" evidence="4">
    <location>
        <begin position="30"/>
        <end position="82"/>
    </location>
</feature>
<dbReference type="PROSITE" id="PS00678">
    <property type="entry name" value="WD_REPEATS_1"/>
    <property type="match status" value="3"/>
</dbReference>
<feature type="repeat" description="WD" evidence="3">
    <location>
        <begin position="155"/>
        <end position="177"/>
    </location>
</feature>
<dbReference type="InterPro" id="IPR019775">
    <property type="entry name" value="WD40_repeat_CS"/>
</dbReference>
<sequence>MKNIPTTQQHAENIMKLEEKWKYRKIPLPTEDKMVMLRLRELGEPIMLFGEEFESRRERLRDALAKVGSDQGFPQCALTEEKTDQLITKLHYTDGGEELIGIRRWLLVDSLLRAKSRTKEEIHYVQHKYESIHNVGSMIGDEYRVLRCKVGRKSVITGGADGKVRVWDLSDCSKIRETSVEGQIYSLNFSPIEEAPIDFVVGTSQGYVKLFAKNEEQPLGIQSHTDRVNAVEFHQSGRFLLTGSHDSMIKLWDLENGGCVLKQTGHSGSVRCIGWQRDGGIFASGGNDRIVHLFDVRNGKQIGKYEGHASTITSLDWHCNGGVLVTASDDNTVKLWDIRMERCGYTIPAHSTIVTAVKLSHQGDLLLTSSFDHSIKLWSLKNWNWKLVCKYEEHSKPVVDVDWLEDDEGFISCGFDKTWKIYKTEE</sequence>
<evidence type="ECO:0000256" key="2">
    <source>
        <dbReference type="ARBA" id="ARBA00022737"/>
    </source>
</evidence>
<keyword evidence="2" id="KW-0677">Repeat</keyword>
<dbReference type="PROSITE" id="PS50294">
    <property type="entry name" value="WD_REPEATS_REGION"/>
    <property type="match status" value="5"/>
</dbReference>
<dbReference type="GO" id="GO:0000398">
    <property type="term" value="P:mRNA splicing, via spliceosome"/>
    <property type="evidence" value="ECO:0007669"/>
    <property type="project" value="TreeGrafter"/>
</dbReference>
<dbReference type="SMART" id="SM00500">
    <property type="entry name" value="SFM"/>
    <property type="match status" value="1"/>
</dbReference>
<dbReference type="EMBL" id="AK419199">
    <property type="protein sequence ID" value="BAN37902.1"/>
    <property type="molecule type" value="mRNA"/>
</dbReference>
<keyword evidence="1 3" id="KW-0853">WD repeat</keyword>
<dbReference type="Gene3D" id="2.130.10.10">
    <property type="entry name" value="YVTN repeat-like/Quinoprotein amine dehydrogenase"/>
    <property type="match status" value="2"/>
</dbReference>
<dbReference type="OMA" id="ARIDIAM"/>
<dbReference type="InterPro" id="IPR001680">
    <property type="entry name" value="WD40_rpt"/>
</dbReference>
<dbReference type="Pfam" id="PF00400">
    <property type="entry name" value="WD40"/>
    <property type="match status" value="6"/>
</dbReference>
<dbReference type="HOGENOM" id="CLU_000288_57_20_1"/>
<dbReference type="PANTHER" id="PTHR19846:SF0">
    <property type="entry name" value="PRE-MRNA PROCESSING FACTOR 4"/>
    <property type="match status" value="1"/>
</dbReference>
<dbReference type="PRINTS" id="PR00320">
    <property type="entry name" value="GPROTEINBRPT"/>
</dbReference>
<organism evidence="5">
    <name type="scientific">Entamoeba histolytica</name>
    <dbReference type="NCBI Taxonomy" id="5759"/>
    <lineage>
        <taxon>Eukaryota</taxon>
        <taxon>Amoebozoa</taxon>
        <taxon>Evosea</taxon>
        <taxon>Archamoebae</taxon>
        <taxon>Mastigamoebida</taxon>
        <taxon>Entamoebidae</taxon>
        <taxon>Entamoeba</taxon>
    </lineage>
</organism>
<dbReference type="InterPro" id="IPR015943">
    <property type="entry name" value="WD40/YVTN_repeat-like_dom_sf"/>
</dbReference>
<dbReference type="GO" id="GO:0046540">
    <property type="term" value="C:U4/U6 x U5 tri-snRNP complex"/>
    <property type="evidence" value="ECO:0007669"/>
    <property type="project" value="TreeGrafter"/>
</dbReference>
<evidence type="ECO:0000259" key="4">
    <source>
        <dbReference type="SMART" id="SM00500"/>
    </source>
</evidence>
<dbReference type="InterPro" id="IPR036285">
    <property type="entry name" value="PRP4-like_sf"/>
</dbReference>
<proteinExistence type="evidence at transcript level"/>
<evidence type="ECO:0000256" key="3">
    <source>
        <dbReference type="PROSITE-ProRule" id="PRU00221"/>
    </source>
</evidence>
<dbReference type="PROSITE" id="PS50082">
    <property type="entry name" value="WD_REPEATS_2"/>
    <property type="match status" value="5"/>
</dbReference>
<dbReference type="InterPro" id="IPR036322">
    <property type="entry name" value="WD40_repeat_dom_sf"/>
</dbReference>